<feature type="region of interest" description="Disordered" evidence="1">
    <location>
        <begin position="28"/>
        <end position="54"/>
    </location>
</feature>
<dbReference type="STRING" id="1210090.GCA_001613185_01803"/>
<protein>
    <submittedName>
        <fullName evidence="2">Uncharacterized protein</fullName>
    </submittedName>
</protein>
<dbReference type="Proteomes" id="UP000252586">
    <property type="component" value="Unassembled WGS sequence"/>
</dbReference>
<proteinExistence type="predicted"/>
<keyword evidence="3" id="KW-1185">Reference proteome</keyword>
<dbReference type="RefSeq" id="WP_067506264.1">
    <property type="nucleotide sequence ID" value="NZ_CP107943.1"/>
</dbReference>
<sequence length="225" mass="23728">MVGVVASSVFSLAFCVGVAGLWMVTGREETPSEGPATSVIGEPAAATPPDLPRRPDVTLARNGDRGPVVGQTYGAGEALSPMRGLRGLPFDFDLPEGWGCREGSERLRVDAVWTCVDERGGSRAGGWIGVQSCAEPCGELEQAMFRSALIGTGPVWHATDDTTWYTETPIEIDGDPRLRVAMIHSFAAHPGGPVDTLAFARLTGPVAVTDTLARVVNEIRLRAAG</sequence>
<dbReference type="AlphaFoldDB" id="A0A366DMZ8"/>
<comment type="caution">
    <text evidence="2">The sequence shown here is derived from an EMBL/GenBank/DDBJ whole genome shotgun (WGS) entry which is preliminary data.</text>
</comment>
<evidence type="ECO:0000313" key="2">
    <source>
        <dbReference type="EMBL" id="RBO90819.1"/>
    </source>
</evidence>
<evidence type="ECO:0000256" key="1">
    <source>
        <dbReference type="SAM" id="MobiDB-lite"/>
    </source>
</evidence>
<evidence type="ECO:0000313" key="3">
    <source>
        <dbReference type="Proteomes" id="UP000252586"/>
    </source>
</evidence>
<gene>
    <name evidence="2" type="ORF">DFR74_105225</name>
</gene>
<dbReference type="OrthoDB" id="4375433at2"/>
<accession>A0A366DMZ8</accession>
<reference evidence="2 3" key="1">
    <citation type="submission" date="2018-06" db="EMBL/GenBank/DDBJ databases">
        <title>Genomic Encyclopedia of Type Strains, Phase IV (KMG-IV): sequencing the most valuable type-strain genomes for metagenomic binning, comparative biology and taxonomic classification.</title>
        <authorList>
            <person name="Goeker M."/>
        </authorList>
    </citation>
    <scope>NUCLEOTIDE SEQUENCE [LARGE SCALE GENOMIC DNA]</scope>
    <source>
        <strain evidence="2 3">DSM 44599</strain>
    </source>
</reference>
<name>A0A366DMZ8_9NOCA</name>
<organism evidence="2 3">
    <name type="scientific">Nocardia puris</name>
    <dbReference type="NCBI Taxonomy" id="208602"/>
    <lineage>
        <taxon>Bacteria</taxon>
        <taxon>Bacillati</taxon>
        <taxon>Actinomycetota</taxon>
        <taxon>Actinomycetes</taxon>
        <taxon>Mycobacteriales</taxon>
        <taxon>Nocardiaceae</taxon>
        <taxon>Nocardia</taxon>
    </lineage>
</organism>
<dbReference type="EMBL" id="QNRE01000005">
    <property type="protein sequence ID" value="RBO90819.1"/>
    <property type="molecule type" value="Genomic_DNA"/>
</dbReference>